<keyword evidence="2" id="KW-1185">Reference proteome</keyword>
<accession>A0AA39P3U5</accession>
<gene>
    <name evidence="1" type="ORF">IW261DRAFT_1488531</name>
</gene>
<sequence>MWKTEISMVDEITGCPTTALLTARHWECRGSAAAFRSYLDVRIPVHRTAFKLTRALTATHHLTVERGKCHGISREGRLCRMCSNNVEDVPHVLFLCPSSPADLVRRQFLSPIWGRYPSWKLRVRSLIHLFLAGMDDVVDSAAHFAHEIFKIWDSMPLLFNHHPTAEAVREYS</sequence>
<comment type="caution">
    <text evidence="1">The sequence shown here is derived from an EMBL/GenBank/DDBJ whole genome shotgun (WGS) entry which is preliminary data.</text>
</comment>
<dbReference type="EMBL" id="JAUEPR010000018">
    <property type="protein sequence ID" value="KAK0477063.1"/>
    <property type="molecule type" value="Genomic_DNA"/>
</dbReference>
<evidence type="ECO:0000313" key="2">
    <source>
        <dbReference type="Proteomes" id="UP001175227"/>
    </source>
</evidence>
<evidence type="ECO:0000313" key="1">
    <source>
        <dbReference type="EMBL" id="KAK0477063.1"/>
    </source>
</evidence>
<protein>
    <submittedName>
        <fullName evidence="1">Uncharacterized protein</fullName>
    </submittedName>
</protein>
<dbReference type="AlphaFoldDB" id="A0AA39P3U5"/>
<organism evidence="1 2">
    <name type="scientific">Armillaria novae-zelandiae</name>
    <dbReference type="NCBI Taxonomy" id="153914"/>
    <lineage>
        <taxon>Eukaryota</taxon>
        <taxon>Fungi</taxon>
        <taxon>Dikarya</taxon>
        <taxon>Basidiomycota</taxon>
        <taxon>Agaricomycotina</taxon>
        <taxon>Agaricomycetes</taxon>
        <taxon>Agaricomycetidae</taxon>
        <taxon>Agaricales</taxon>
        <taxon>Marasmiineae</taxon>
        <taxon>Physalacriaceae</taxon>
        <taxon>Armillaria</taxon>
    </lineage>
</organism>
<proteinExistence type="predicted"/>
<reference evidence="1" key="1">
    <citation type="submission" date="2023-06" db="EMBL/GenBank/DDBJ databases">
        <authorList>
            <consortium name="Lawrence Berkeley National Laboratory"/>
            <person name="Ahrendt S."/>
            <person name="Sahu N."/>
            <person name="Indic B."/>
            <person name="Wong-Bajracharya J."/>
            <person name="Merenyi Z."/>
            <person name="Ke H.-M."/>
            <person name="Monk M."/>
            <person name="Kocsube S."/>
            <person name="Drula E."/>
            <person name="Lipzen A."/>
            <person name="Balint B."/>
            <person name="Henrissat B."/>
            <person name="Andreopoulos B."/>
            <person name="Martin F.M."/>
            <person name="Harder C.B."/>
            <person name="Rigling D."/>
            <person name="Ford K.L."/>
            <person name="Foster G.D."/>
            <person name="Pangilinan J."/>
            <person name="Papanicolaou A."/>
            <person name="Barry K."/>
            <person name="LaButti K."/>
            <person name="Viragh M."/>
            <person name="Koriabine M."/>
            <person name="Yan M."/>
            <person name="Riley R."/>
            <person name="Champramary S."/>
            <person name="Plett K.L."/>
            <person name="Tsai I.J."/>
            <person name="Slot J."/>
            <person name="Sipos G."/>
            <person name="Plett J."/>
            <person name="Nagy L.G."/>
            <person name="Grigoriev I.V."/>
        </authorList>
    </citation>
    <scope>NUCLEOTIDE SEQUENCE</scope>
    <source>
        <strain evidence="1">ICMP 16352</strain>
    </source>
</reference>
<name>A0AA39P3U5_9AGAR</name>
<dbReference type="Proteomes" id="UP001175227">
    <property type="component" value="Unassembled WGS sequence"/>
</dbReference>